<protein>
    <submittedName>
        <fullName evidence="1">Uncharacterized protein</fullName>
    </submittedName>
</protein>
<dbReference type="EMBL" id="PCYL01000047">
    <property type="protein sequence ID" value="PIR46301.1"/>
    <property type="molecule type" value="Genomic_DNA"/>
</dbReference>
<dbReference type="AlphaFoldDB" id="A0A2H0RIB3"/>
<proteinExistence type="predicted"/>
<evidence type="ECO:0000313" key="1">
    <source>
        <dbReference type="EMBL" id="PIR46301.1"/>
    </source>
</evidence>
<gene>
    <name evidence="1" type="ORF">COV07_04350</name>
</gene>
<evidence type="ECO:0000313" key="2">
    <source>
        <dbReference type="Proteomes" id="UP000230833"/>
    </source>
</evidence>
<organism evidence="1 2">
    <name type="scientific">Candidatus Vogelbacteria bacterium CG10_big_fil_rev_8_21_14_0_10_45_14</name>
    <dbReference type="NCBI Taxonomy" id="1975042"/>
    <lineage>
        <taxon>Bacteria</taxon>
        <taxon>Candidatus Vogeliibacteriota</taxon>
    </lineage>
</organism>
<reference evidence="1 2" key="1">
    <citation type="submission" date="2017-09" db="EMBL/GenBank/DDBJ databases">
        <title>Depth-based differentiation of microbial function through sediment-hosted aquifers and enrichment of novel symbionts in the deep terrestrial subsurface.</title>
        <authorList>
            <person name="Probst A.J."/>
            <person name="Ladd B."/>
            <person name="Jarett J.K."/>
            <person name="Geller-Mcgrath D.E."/>
            <person name="Sieber C.M."/>
            <person name="Emerson J.B."/>
            <person name="Anantharaman K."/>
            <person name="Thomas B.C."/>
            <person name="Malmstrom R."/>
            <person name="Stieglmeier M."/>
            <person name="Klingl A."/>
            <person name="Woyke T."/>
            <person name="Ryan C.M."/>
            <person name="Banfield J.F."/>
        </authorList>
    </citation>
    <scope>NUCLEOTIDE SEQUENCE [LARGE SCALE GENOMIC DNA]</scope>
    <source>
        <strain evidence="1">CG10_big_fil_rev_8_21_14_0_10_45_14</strain>
    </source>
</reference>
<comment type="caution">
    <text evidence="1">The sequence shown here is derived from an EMBL/GenBank/DDBJ whole genome shotgun (WGS) entry which is preliminary data.</text>
</comment>
<dbReference type="Proteomes" id="UP000230833">
    <property type="component" value="Unassembled WGS sequence"/>
</dbReference>
<sequence length="288" mass="32893">MDKNESKPFKVIQGERGEKSITETEARVMMDSWVSKLSVDLSAEILETKGSYDLERLTKYLTAPVKLLCDNENLCDIGYLTILESFDRIIIDTNSKWSGQIFLHKGIESKIEFILSSRDRLKLRVANLRASYLLFSLLKPEDISLLEANLCKKICISIEYSYRFAKKQVPAAWRSKLEFEDMLETKSPIELSVKSALELVQEQTKLLKTLQGRISGEERNQNSPHVSSFAQLKEIGAKLEMLKMRTACLKSNLPINIYESTKDMVLGTTPQQLLDDIIPKEKLSNLHQ</sequence>
<name>A0A2H0RIB3_9BACT</name>
<accession>A0A2H0RIB3</accession>